<feature type="transmembrane region" description="Helical" evidence="1">
    <location>
        <begin position="97"/>
        <end position="117"/>
    </location>
</feature>
<reference evidence="2 3" key="1">
    <citation type="submission" date="2020-08" db="EMBL/GenBank/DDBJ databases">
        <title>Genome public.</title>
        <authorList>
            <person name="Liu C."/>
            <person name="Sun Q."/>
        </authorList>
    </citation>
    <scope>NUCLEOTIDE SEQUENCE [LARGE SCALE GENOMIC DNA]</scope>
    <source>
        <strain evidence="2 3">NSJ-9</strain>
    </source>
</reference>
<dbReference type="Pfam" id="PF09578">
    <property type="entry name" value="Spore_YabQ"/>
    <property type="match status" value="1"/>
</dbReference>
<accession>A0ABR7GGH7</accession>
<feature type="transmembrane region" description="Helical" evidence="1">
    <location>
        <begin position="12"/>
        <end position="31"/>
    </location>
</feature>
<protein>
    <submittedName>
        <fullName evidence="2">Spore cortex biosynthesis protein YabQ</fullName>
    </submittedName>
</protein>
<comment type="caution">
    <text evidence="2">The sequence shown here is derived from an EMBL/GenBank/DDBJ whole genome shotgun (WGS) entry which is preliminary data.</text>
</comment>
<proteinExistence type="predicted"/>
<gene>
    <name evidence="2" type="ORF">H8R94_08145</name>
</gene>
<keyword evidence="1" id="KW-0472">Membrane</keyword>
<evidence type="ECO:0000256" key="1">
    <source>
        <dbReference type="SAM" id="Phobius"/>
    </source>
</evidence>
<evidence type="ECO:0000313" key="2">
    <source>
        <dbReference type="EMBL" id="MBC5686567.1"/>
    </source>
</evidence>
<keyword evidence="1" id="KW-0812">Transmembrane</keyword>
<dbReference type="RefSeq" id="WP_186854365.1">
    <property type="nucleotide sequence ID" value="NZ_JACOPG010000003.1"/>
</dbReference>
<name>A0ABR7GGH7_9FIRM</name>
<dbReference type="NCBIfam" id="TIGR02893">
    <property type="entry name" value="spore_yabQ"/>
    <property type="match status" value="1"/>
</dbReference>
<dbReference type="EMBL" id="JACOPG010000003">
    <property type="protein sequence ID" value="MBC5686567.1"/>
    <property type="molecule type" value="Genomic_DNA"/>
</dbReference>
<sequence>MHLYSFVTEQGHILWVMFLLGIGLGLGYDLIRTLRRISKITKEGAALGDFSYWIVAGLVIWQVQNAETEGILRFCQLFIGAAGMILYYAIGSKLARRILYVPLAVICKFFSSLYRYMGKGCDRLFAFLAKWTEQKEKRDDI</sequence>
<feature type="transmembrane region" description="Helical" evidence="1">
    <location>
        <begin position="43"/>
        <end position="64"/>
    </location>
</feature>
<feature type="transmembrane region" description="Helical" evidence="1">
    <location>
        <begin position="70"/>
        <end position="90"/>
    </location>
</feature>
<keyword evidence="1" id="KW-1133">Transmembrane helix</keyword>
<dbReference type="Proteomes" id="UP000643810">
    <property type="component" value="Unassembled WGS sequence"/>
</dbReference>
<evidence type="ECO:0000313" key="3">
    <source>
        <dbReference type="Proteomes" id="UP000643810"/>
    </source>
</evidence>
<keyword evidence="3" id="KW-1185">Reference proteome</keyword>
<dbReference type="InterPro" id="IPR019074">
    <property type="entry name" value="YabQ"/>
</dbReference>
<organism evidence="2 3">
    <name type="scientific">Roseburia lenta</name>
    <dbReference type="NCBI Taxonomy" id="2763061"/>
    <lineage>
        <taxon>Bacteria</taxon>
        <taxon>Bacillati</taxon>
        <taxon>Bacillota</taxon>
        <taxon>Clostridia</taxon>
        <taxon>Lachnospirales</taxon>
        <taxon>Lachnospiraceae</taxon>
        <taxon>Roseburia</taxon>
    </lineage>
</organism>